<feature type="transmembrane region" description="Helical" evidence="1">
    <location>
        <begin position="21"/>
        <end position="49"/>
    </location>
</feature>
<keyword evidence="3" id="KW-1185">Reference proteome</keyword>
<keyword evidence="1" id="KW-0812">Transmembrane</keyword>
<sequence>MPNADAGDRAGRRGPRPTAVSGLLVLLAAASGWLDVLCLVRLGGFFASIITGNLVQLGRALAGWDVRPLAVGLTAVAGYAAGVAGGALALRGTPPGWQLRTTVAMAAEMVLLAGFAAGWLAAEPRPGHPVGLALLAGAAAASGTQSMVSIGSGQHNPSTTYLTGSLTAIVRTLVLDPHRVAATAGGLSRLLGLFAGAALGAVGLRLAPDWAGIPPAVLVAVAVLIATAHHRQRRKRRW</sequence>
<feature type="transmembrane region" description="Helical" evidence="1">
    <location>
        <begin position="69"/>
        <end position="90"/>
    </location>
</feature>
<proteinExistence type="predicted"/>
<dbReference type="RefSeq" id="WP_377336995.1">
    <property type="nucleotide sequence ID" value="NZ_JBHLUE010000004.1"/>
</dbReference>
<evidence type="ECO:0000256" key="1">
    <source>
        <dbReference type="SAM" id="Phobius"/>
    </source>
</evidence>
<dbReference type="PANTHER" id="PTHR37314:SF4">
    <property type="entry name" value="UPF0700 TRANSMEMBRANE PROTEIN YOAK"/>
    <property type="match status" value="1"/>
</dbReference>
<dbReference type="EMBL" id="JBHLUE010000004">
    <property type="protein sequence ID" value="MFC0564052.1"/>
    <property type="molecule type" value="Genomic_DNA"/>
</dbReference>
<gene>
    <name evidence="2" type="ORF">ACFFHU_07715</name>
</gene>
<organism evidence="2 3">
    <name type="scientific">Plantactinospora siamensis</name>
    <dbReference type="NCBI Taxonomy" id="555372"/>
    <lineage>
        <taxon>Bacteria</taxon>
        <taxon>Bacillati</taxon>
        <taxon>Actinomycetota</taxon>
        <taxon>Actinomycetes</taxon>
        <taxon>Micromonosporales</taxon>
        <taxon>Micromonosporaceae</taxon>
        <taxon>Plantactinospora</taxon>
    </lineage>
</organism>
<dbReference type="PANTHER" id="PTHR37314">
    <property type="entry name" value="SLR0142 PROTEIN"/>
    <property type="match status" value="1"/>
</dbReference>
<dbReference type="Proteomes" id="UP001589894">
    <property type="component" value="Unassembled WGS sequence"/>
</dbReference>
<dbReference type="Pfam" id="PF06912">
    <property type="entry name" value="DUF1275"/>
    <property type="match status" value="1"/>
</dbReference>
<accession>A0ABV6NUX2</accession>
<name>A0ABV6NUX2_9ACTN</name>
<comment type="caution">
    <text evidence="2">The sequence shown here is derived from an EMBL/GenBank/DDBJ whole genome shotgun (WGS) entry which is preliminary data.</text>
</comment>
<feature type="transmembrane region" description="Helical" evidence="1">
    <location>
        <begin position="102"/>
        <end position="122"/>
    </location>
</feature>
<evidence type="ECO:0000313" key="3">
    <source>
        <dbReference type="Proteomes" id="UP001589894"/>
    </source>
</evidence>
<keyword evidence="1" id="KW-0472">Membrane</keyword>
<feature type="transmembrane region" description="Helical" evidence="1">
    <location>
        <begin position="187"/>
        <end position="204"/>
    </location>
</feature>
<protein>
    <submittedName>
        <fullName evidence="2">DUF1275 family protein</fullName>
    </submittedName>
</protein>
<dbReference type="InterPro" id="IPR010699">
    <property type="entry name" value="DUF1275"/>
</dbReference>
<evidence type="ECO:0000313" key="2">
    <source>
        <dbReference type="EMBL" id="MFC0564052.1"/>
    </source>
</evidence>
<reference evidence="2 3" key="1">
    <citation type="submission" date="2024-09" db="EMBL/GenBank/DDBJ databases">
        <authorList>
            <person name="Sun Q."/>
            <person name="Mori K."/>
        </authorList>
    </citation>
    <scope>NUCLEOTIDE SEQUENCE [LARGE SCALE GENOMIC DNA]</scope>
    <source>
        <strain evidence="2 3">TBRC 2205</strain>
    </source>
</reference>
<keyword evidence="1" id="KW-1133">Transmembrane helix</keyword>
<feature type="transmembrane region" description="Helical" evidence="1">
    <location>
        <begin position="210"/>
        <end position="228"/>
    </location>
</feature>